<comment type="similarity">
    <text evidence="2">Belongs to the tumor necrosis factor family.</text>
</comment>
<dbReference type="GO" id="GO:0005125">
    <property type="term" value="F:cytokine activity"/>
    <property type="evidence" value="ECO:0007669"/>
    <property type="project" value="UniProtKB-KW"/>
</dbReference>
<evidence type="ECO:0000313" key="7">
    <source>
        <dbReference type="EMBL" id="KAK0061956.1"/>
    </source>
</evidence>
<dbReference type="SMART" id="SM00207">
    <property type="entry name" value="TNF"/>
    <property type="match status" value="1"/>
</dbReference>
<evidence type="ECO:0000313" key="8">
    <source>
        <dbReference type="Proteomes" id="UP001233172"/>
    </source>
</evidence>
<accession>A0AAD8FFX1</accession>
<keyword evidence="4 5" id="KW-0472">Membrane</keyword>
<dbReference type="Gene3D" id="2.60.120.40">
    <property type="match status" value="1"/>
</dbReference>
<dbReference type="PANTHER" id="PTHR11471:SF13">
    <property type="entry name" value="TNF FAMILY PROFILE DOMAIN-CONTAINING PROTEIN"/>
    <property type="match status" value="1"/>
</dbReference>
<protein>
    <recommendedName>
        <fullName evidence="6">THD domain-containing protein</fullName>
    </recommendedName>
</protein>
<evidence type="ECO:0000259" key="6">
    <source>
        <dbReference type="PROSITE" id="PS50049"/>
    </source>
</evidence>
<comment type="caution">
    <text evidence="7">The sequence shown here is derived from an EMBL/GenBank/DDBJ whole genome shotgun (WGS) entry which is preliminary data.</text>
</comment>
<evidence type="ECO:0000256" key="4">
    <source>
        <dbReference type="ARBA" id="ARBA00023136"/>
    </source>
</evidence>
<dbReference type="EMBL" id="JASAOG010000027">
    <property type="protein sequence ID" value="KAK0061956.1"/>
    <property type="molecule type" value="Genomic_DNA"/>
</dbReference>
<feature type="transmembrane region" description="Helical" evidence="5">
    <location>
        <begin position="83"/>
        <end position="104"/>
    </location>
</feature>
<reference evidence="7" key="2">
    <citation type="submission" date="2023-04" db="EMBL/GenBank/DDBJ databases">
        <authorList>
            <person name="Bu L."/>
            <person name="Lu L."/>
            <person name="Laidemitt M.R."/>
            <person name="Zhang S.M."/>
            <person name="Mutuku M."/>
            <person name="Mkoji G."/>
            <person name="Steinauer M."/>
            <person name="Loker E.S."/>
        </authorList>
    </citation>
    <scope>NUCLEOTIDE SEQUENCE</scope>
    <source>
        <strain evidence="7">KasaAsao</strain>
        <tissue evidence="7">Whole Snail</tissue>
    </source>
</reference>
<dbReference type="GO" id="GO:0016020">
    <property type="term" value="C:membrane"/>
    <property type="evidence" value="ECO:0007669"/>
    <property type="project" value="UniProtKB-SubCell"/>
</dbReference>
<dbReference type="GO" id="GO:0005615">
    <property type="term" value="C:extracellular space"/>
    <property type="evidence" value="ECO:0007669"/>
    <property type="project" value="UniProtKB-KW"/>
</dbReference>
<evidence type="ECO:0000256" key="5">
    <source>
        <dbReference type="SAM" id="Phobius"/>
    </source>
</evidence>
<evidence type="ECO:0000256" key="3">
    <source>
        <dbReference type="ARBA" id="ARBA00022514"/>
    </source>
</evidence>
<dbReference type="SUPFAM" id="SSF49842">
    <property type="entry name" value="TNF-like"/>
    <property type="match status" value="1"/>
</dbReference>
<keyword evidence="8" id="KW-1185">Reference proteome</keyword>
<dbReference type="PROSITE" id="PS50049">
    <property type="entry name" value="THD_2"/>
    <property type="match status" value="1"/>
</dbReference>
<gene>
    <name evidence="7" type="ORF">Bpfe_008449</name>
</gene>
<dbReference type="PANTHER" id="PTHR11471">
    <property type="entry name" value="TUMOR NECROSIS FACTOR FAMILY MEMBER"/>
    <property type="match status" value="1"/>
</dbReference>
<keyword evidence="5" id="KW-0812">Transmembrane</keyword>
<dbReference type="InterPro" id="IPR006052">
    <property type="entry name" value="TNF_dom"/>
</dbReference>
<feature type="domain" description="THD" evidence="6">
    <location>
        <begin position="154"/>
        <end position="298"/>
    </location>
</feature>
<evidence type="ECO:0000256" key="1">
    <source>
        <dbReference type="ARBA" id="ARBA00004370"/>
    </source>
</evidence>
<dbReference type="InterPro" id="IPR008983">
    <property type="entry name" value="Tumour_necrosis_fac-like_dom"/>
</dbReference>
<dbReference type="Proteomes" id="UP001233172">
    <property type="component" value="Unassembled WGS sequence"/>
</dbReference>
<keyword evidence="3" id="KW-0202">Cytokine</keyword>
<sequence length="301" mass="34250">MLHLFVSVRYSTIQIKIIQNPLTVELFQRSVHFHENHHDCILERCALYPQSSDIHGFRVAYFELALKDIANNRGTYIMCNTCVYLFTGLALGISIAALCLAVLFKTNSNLKEIQKIEVNDMSGWLCNLTTEMNKKYYEFNNSILGTKSVPFTPVSSHKKLKKISETMSDYSNHETFQIKNTKYNDITEHTRGSRVADNSVVIDYSGLYKVYSQLEVTVRSSNPCLKQFVYIHRIAPNNPQNTGVLLRGTMSCRENVTETIFLSGIFHLHSSDQIQVCIGTDFAISINSKNSFVGIFMLKSE</sequence>
<name>A0AAD8FFX1_BIOPF</name>
<evidence type="ECO:0000256" key="2">
    <source>
        <dbReference type="ARBA" id="ARBA00008670"/>
    </source>
</evidence>
<dbReference type="Pfam" id="PF00229">
    <property type="entry name" value="TNF"/>
    <property type="match status" value="1"/>
</dbReference>
<reference evidence="7" key="1">
    <citation type="journal article" date="2023" name="PLoS Negl. Trop. Dis.">
        <title>A genome sequence for Biomphalaria pfeifferi, the major vector snail for the human-infecting parasite Schistosoma mansoni.</title>
        <authorList>
            <person name="Bu L."/>
            <person name="Lu L."/>
            <person name="Laidemitt M.R."/>
            <person name="Zhang S.M."/>
            <person name="Mutuku M."/>
            <person name="Mkoji G."/>
            <person name="Steinauer M."/>
            <person name="Loker E.S."/>
        </authorList>
    </citation>
    <scope>NUCLEOTIDE SEQUENCE</scope>
    <source>
        <strain evidence="7">KasaAsao</strain>
    </source>
</reference>
<proteinExistence type="inferred from homology"/>
<dbReference type="GO" id="GO:0006955">
    <property type="term" value="P:immune response"/>
    <property type="evidence" value="ECO:0007669"/>
    <property type="project" value="InterPro"/>
</dbReference>
<organism evidence="7 8">
    <name type="scientific">Biomphalaria pfeifferi</name>
    <name type="common">Bloodfluke planorb</name>
    <name type="synonym">Freshwater snail</name>
    <dbReference type="NCBI Taxonomy" id="112525"/>
    <lineage>
        <taxon>Eukaryota</taxon>
        <taxon>Metazoa</taxon>
        <taxon>Spiralia</taxon>
        <taxon>Lophotrochozoa</taxon>
        <taxon>Mollusca</taxon>
        <taxon>Gastropoda</taxon>
        <taxon>Heterobranchia</taxon>
        <taxon>Euthyneura</taxon>
        <taxon>Panpulmonata</taxon>
        <taxon>Hygrophila</taxon>
        <taxon>Lymnaeoidea</taxon>
        <taxon>Planorbidae</taxon>
        <taxon>Biomphalaria</taxon>
    </lineage>
</organism>
<keyword evidence="5" id="KW-1133">Transmembrane helix</keyword>
<comment type="subcellular location">
    <subcellularLocation>
        <location evidence="1">Membrane</location>
    </subcellularLocation>
</comment>
<dbReference type="GO" id="GO:0005164">
    <property type="term" value="F:tumor necrosis factor receptor binding"/>
    <property type="evidence" value="ECO:0007669"/>
    <property type="project" value="InterPro"/>
</dbReference>
<dbReference type="AlphaFoldDB" id="A0AAD8FFX1"/>